<evidence type="ECO:0000313" key="2">
    <source>
        <dbReference type="Proteomes" id="UP000887458"/>
    </source>
</evidence>
<name>A0ABQ8JTE3_DERPT</name>
<proteinExistence type="predicted"/>
<protein>
    <submittedName>
        <fullName evidence="1">Uncharacterized protein</fullName>
    </submittedName>
</protein>
<sequence length="102" mass="11204">MNETKSKLSFYYFYLDKIRDIPLIGTGDGDLIPLICSGDFICVVCNGTCFGSGSNSRCFPMFESLAPIDFVVLVVDSDSLAVELRKCGLADALRDDDDVFVE</sequence>
<organism evidence="1 2">
    <name type="scientific">Dermatophagoides pteronyssinus</name>
    <name type="common">European house dust mite</name>
    <dbReference type="NCBI Taxonomy" id="6956"/>
    <lineage>
        <taxon>Eukaryota</taxon>
        <taxon>Metazoa</taxon>
        <taxon>Ecdysozoa</taxon>
        <taxon>Arthropoda</taxon>
        <taxon>Chelicerata</taxon>
        <taxon>Arachnida</taxon>
        <taxon>Acari</taxon>
        <taxon>Acariformes</taxon>
        <taxon>Sarcoptiformes</taxon>
        <taxon>Astigmata</taxon>
        <taxon>Psoroptidia</taxon>
        <taxon>Analgoidea</taxon>
        <taxon>Pyroglyphidae</taxon>
        <taxon>Dermatophagoidinae</taxon>
        <taxon>Dermatophagoides</taxon>
    </lineage>
</organism>
<evidence type="ECO:0000313" key="1">
    <source>
        <dbReference type="EMBL" id="KAH9425888.1"/>
    </source>
</evidence>
<keyword evidence="2" id="KW-1185">Reference proteome</keyword>
<reference evidence="1 2" key="1">
    <citation type="journal article" date="2018" name="J. Allergy Clin. Immunol.">
        <title>High-quality assembly of Dermatophagoides pteronyssinus genome and transcriptome reveals a wide range of novel allergens.</title>
        <authorList>
            <person name="Liu X.Y."/>
            <person name="Yang K.Y."/>
            <person name="Wang M.Q."/>
            <person name="Kwok J.S."/>
            <person name="Zeng X."/>
            <person name="Yang Z."/>
            <person name="Xiao X.J."/>
            <person name="Lau C.P."/>
            <person name="Li Y."/>
            <person name="Huang Z.M."/>
            <person name="Ba J.G."/>
            <person name="Yim A.K."/>
            <person name="Ouyang C.Y."/>
            <person name="Ngai S.M."/>
            <person name="Chan T.F."/>
            <person name="Leung E.L."/>
            <person name="Liu L."/>
            <person name="Liu Z.G."/>
            <person name="Tsui S.K."/>
        </authorList>
    </citation>
    <scope>NUCLEOTIDE SEQUENCE [LARGE SCALE GENOMIC DNA]</scope>
    <source>
        <strain evidence="1">Derp</strain>
    </source>
</reference>
<comment type="caution">
    <text evidence="1">The sequence shown here is derived from an EMBL/GenBank/DDBJ whole genome shotgun (WGS) entry which is preliminary data.</text>
</comment>
<dbReference type="Proteomes" id="UP000887458">
    <property type="component" value="Unassembled WGS sequence"/>
</dbReference>
<accession>A0ABQ8JTE3</accession>
<dbReference type="EMBL" id="NJHN03000017">
    <property type="protein sequence ID" value="KAH9425888.1"/>
    <property type="molecule type" value="Genomic_DNA"/>
</dbReference>
<reference evidence="1 2" key="2">
    <citation type="journal article" date="2022" name="Mol. Biol. Evol.">
        <title>Comparative Genomics Reveals Insights into the Divergent Evolution of Astigmatic Mites and Household Pest Adaptations.</title>
        <authorList>
            <person name="Xiong Q."/>
            <person name="Wan A.T."/>
            <person name="Liu X."/>
            <person name="Fung C.S."/>
            <person name="Xiao X."/>
            <person name="Malainual N."/>
            <person name="Hou J."/>
            <person name="Wang L."/>
            <person name="Wang M."/>
            <person name="Yang K.Y."/>
            <person name="Cui Y."/>
            <person name="Leung E.L."/>
            <person name="Nong W."/>
            <person name="Shin S.K."/>
            <person name="Au S.W."/>
            <person name="Jeong K.Y."/>
            <person name="Chew F.T."/>
            <person name="Hui J.H."/>
            <person name="Leung T.F."/>
            <person name="Tungtrongchitr A."/>
            <person name="Zhong N."/>
            <person name="Liu Z."/>
            <person name="Tsui S.K."/>
        </authorList>
    </citation>
    <scope>NUCLEOTIDE SEQUENCE [LARGE SCALE GENOMIC DNA]</scope>
    <source>
        <strain evidence="1">Derp</strain>
    </source>
</reference>
<gene>
    <name evidence="1" type="ORF">DERP_005107</name>
</gene>